<dbReference type="Proteomes" id="UP001501509">
    <property type="component" value="Unassembled WGS sequence"/>
</dbReference>
<keyword evidence="4" id="KW-1185">Reference proteome</keyword>
<dbReference type="PROSITE" id="PS50943">
    <property type="entry name" value="HTH_CROC1"/>
    <property type="match status" value="1"/>
</dbReference>
<reference evidence="3 4" key="1">
    <citation type="journal article" date="2019" name="Int. J. Syst. Evol. Microbiol.">
        <title>The Global Catalogue of Microorganisms (GCM) 10K type strain sequencing project: providing services to taxonomists for standard genome sequencing and annotation.</title>
        <authorList>
            <consortium name="The Broad Institute Genomics Platform"/>
            <consortium name="The Broad Institute Genome Sequencing Center for Infectious Disease"/>
            <person name="Wu L."/>
            <person name="Ma J."/>
        </authorList>
    </citation>
    <scope>NUCLEOTIDE SEQUENCE [LARGE SCALE GENOMIC DNA]</scope>
    <source>
        <strain evidence="3 4">JCM 6833</strain>
    </source>
</reference>
<dbReference type="InterPro" id="IPR001387">
    <property type="entry name" value="Cro/C1-type_HTH"/>
</dbReference>
<evidence type="ECO:0000313" key="4">
    <source>
        <dbReference type="Proteomes" id="UP001501509"/>
    </source>
</evidence>
<feature type="region of interest" description="Disordered" evidence="1">
    <location>
        <begin position="64"/>
        <end position="86"/>
    </location>
</feature>
<dbReference type="Gene3D" id="1.10.260.40">
    <property type="entry name" value="lambda repressor-like DNA-binding domains"/>
    <property type="match status" value="1"/>
</dbReference>
<dbReference type="SUPFAM" id="SSF47413">
    <property type="entry name" value="lambda repressor-like DNA-binding domains"/>
    <property type="match status" value="1"/>
</dbReference>
<evidence type="ECO:0000313" key="3">
    <source>
        <dbReference type="EMBL" id="GAA2626526.1"/>
    </source>
</evidence>
<dbReference type="InterPro" id="IPR010982">
    <property type="entry name" value="Lambda_DNA-bd_dom_sf"/>
</dbReference>
<protein>
    <recommendedName>
        <fullName evidence="2">HTH cro/C1-type domain-containing protein</fullName>
    </recommendedName>
</protein>
<evidence type="ECO:0000256" key="1">
    <source>
        <dbReference type="SAM" id="MobiDB-lite"/>
    </source>
</evidence>
<accession>A0ABN3QH97</accession>
<name>A0ABN3QH97_9ACTN</name>
<comment type="caution">
    <text evidence="3">The sequence shown here is derived from an EMBL/GenBank/DDBJ whole genome shotgun (WGS) entry which is preliminary data.</text>
</comment>
<dbReference type="SMART" id="SM00530">
    <property type="entry name" value="HTH_XRE"/>
    <property type="match status" value="1"/>
</dbReference>
<feature type="domain" description="HTH cro/C1-type" evidence="2">
    <location>
        <begin position="11"/>
        <end position="64"/>
    </location>
</feature>
<dbReference type="Pfam" id="PF13560">
    <property type="entry name" value="HTH_31"/>
    <property type="match status" value="1"/>
</dbReference>
<evidence type="ECO:0000259" key="2">
    <source>
        <dbReference type="PROSITE" id="PS50943"/>
    </source>
</evidence>
<sequence length="434" mass="48043">MAAMMSFGDQMRVLMERRGVSLHQLAKQTNYSIGHLSHVLNDQKRAGDDCVTALERALDAPGELNPLRRPIKSKGSRTGSVETDEEEMERRRLLQALAALGVTTSPALDALNSIQASVEQTIGDYRGDHLDEWEAIVEEYGYSYPSTTSDEMVRSLAADLVAVQQATARHAGTETYPSWCRVIGGLAALLAKTLSNLGQIRGSRTWWRTAQQAADRSGDMDLSLWVSGEWLVHGLYERRPVPLLLKQTDEVIARYPWVPGRGLVKVLAVRSQLLAAANPQAAAAAKEELARCTTVFELLPDSVTCDVRSIANWGEDRLRYTEAYVAAHLGDTDELERAVARTHQLLPACSPPWRVHVQTGLLQALGHVRAGDVETGINHARKHYERCYPELRTTMITNIAGKVLEAVPPQSITAPVVQEYRAMLLPGRQRREIT</sequence>
<organism evidence="3 4">
    <name type="scientific">Actinomadura fulvescens</name>
    <dbReference type="NCBI Taxonomy" id="46160"/>
    <lineage>
        <taxon>Bacteria</taxon>
        <taxon>Bacillati</taxon>
        <taxon>Actinomycetota</taxon>
        <taxon>Actinomycetes</taxon>
        <taxon>Streptosporangiales</taxon>
        <taxon>Thermomonosporaceae</taxon>
        <taxon>Actinomadura</taxon>
    </lineage>
</organism>
<dbReference type="EMBL" id="BAAATD010000013">
    <property type="protein sequence ID" value="GAA2626526.1"/>
    <property type="molecule type" value="Genomic_DNA"/>
</dbReference>
<gene>
    <name evidence="3" type="ORF">GCM10010411_74340</name>
</gene>
<proteinExistence type="predicted"/>